<dbReference type="PROSITE" id="PS51193">
    <property type="entry name" value="HELICASE_ATP_BIND_2"/>
    <property type="match status" value="1"/>
</dbReference>
<reference evidence="7 8" key="1">
    <citation type="submission" date="2017-06" db="EMBL/GenBank/DDBJ databases">
        <authorList>
            <consortium name="Pathogen Informatics"/>
        </authorList>
    </citation>
    <scope>NUCLEOTIDE SEQUENCE [LARGE SCALE GENOMIC DNA]</scope>
    <source>
        <strain evidence="7 8">NCTC11865</strain>
    </source>
</reference>
<dbReference type="Proteomes" id="UP000215332">
    <property type="component" value="Chromosome 1"/>
</dbReference>
<evidence type="ECO:0000256" key="3">
    <source>
        <dbReference type="ARBA" id="ARBA00022840"/>
    </source>
</evidence>
<dbReference type="GO" id="GO:0003676">
    <property type="term" value="F:nucleic acid binding"/>
    <property type="evidence" value="ECO:0007669"/>
    <property type="project" value="InterPro"/>
</dbReference>
<dbReference type="InterPro" id="IPR014013">
    <property type="entry name" value="Helic_SF1/SF2_ATP-bd_DinG/Rad3"/>
</dbReference>
<dbReference type="RefSeq" id="WP_021105511.1">
    <property type="nucleotide sequence ID" value="NZ_LT906441.1"/>
</dbReference>
<dbReference type="Gene3D" id="3.40.50.300">
    <property type="entry name" value="P-loop containing nucleotide triphosphate hydrolases"/>
    <property type="match status" value="2"/>
</dbReference>
<evidence type="ECO:0000256" key="1">
    <source>
        <dbReference type="ARBA" id="ARBA00022741"/>
    </source>
</evidence>
<dbReference type="InterPro" id="IPR027417">
    <property type="entry name" value="P-loop_NTPase"/>
</dbReference>
<evidence type="ECO:0000256" key="2">
    <source>
        <dbReference type="ARBA" id="ARBA00022801"/>
    </source>
</evidence>
<evidence type="ECO:0000259" key="6">
    <source>
        <dbReference type="PROSITE" id="PS51193"/>
    </source>
</evidence>
<dbReference type="KEGG" id="cgrn:4412665_01215"/>
<gene>
    <name evidence="7" type="primary">dinG</name>
    <name evidence="7" type="ORF">SAMEA4412665_01215</name>
</gene>
<dbReference type="InterPro" id="IPR045028">
    <property type="entry name" value="DinG/Rad3-like"/>
</dbReference>
<feature type="region of interest" description="Disordered" evidence="5">
    <location>
        <begin position="120"/>
        <end position="153"/>
    </location>
</feature>
<dbReference type="InterPro" id="IPR006555">
    <property type="entry name" value="ATP-dep_Helicase_C"/>
</dbReference>
<dbReference type="eggNOG" id="COG1199">
    <property type="taxonomic scope" value="Bacteria"/>
</dbReference>
<feature type="region of interest" description="Disordered" evidence="5">
    <location>
        <begin position="170"/>
        <end position="190"/>
    </location>
</feature>
<dbReference type="AlphaFoldDB" id="A0A239WMG0"/>
<protein>
    <submittedName>
        <fullName evidence="7">Probable ATP-dependent helicase dinG homolog</fullName>
        <ecNumber evidence="7">3.6.4.12</ecNumber>
    </submittedName>
</protein>
<dbReference type="EMBL" id="LT906441">
    <property type="protein sequence ID" value="SNV35356.1"/>
    <property type="molecule type" value="Genomic_DNA"/>
</dbReference>
<accession>A0A239WMG0</accession>
<keyword evidence="1" id="KW-0547">Nucleotide-binding</keyword>
<dbReference type="PANTHER" id="PTHR11472">
    <property type="entry name" value="DNA REPAIR DEAD HELICASE RAD3/XP-D SUBFAMILY MEMBER"/>
    <property type="match status" value="1"/>
</dbReference>
<proteinExistence type="inferred from homology"/>
<dbReference type="GO" id="GO:0003678">
    <property type="term" value="F:DNA helicase activity"/>
    <property type="evidence" value="ECO:0007669"/>
    <property type="project" value="UniProtKB-EC"/>
</dbReference>
<dbReference type="EC" id="3.6.4.12" evidence="7"/>
<dbReference type="GO" id="GO:0005524">
    <property type="term" value="F:ATP binding"/>
    <property type="evidence" value="ECO:0007669"/>
    <property type="project" value="UniProtKB-KW"/>
</dbReference>
<evidence type="ECO:0000256" key="4">
    <source>
        <dbReference type="ARBA" id="ARBA00038058"/>
    </source>
</evidence>
<sequence>MSAHEESARILSVAVDAIGGTPRSGQVEMAQAVDRAIDEEIHLLVQAGTGTGKSLGYLAPTIAHAVLDDEAVVVATATLALQAQLADKDIPAALTAAEKVLPRRPRTAVLKGRHNHACLHKVRGGSSRPDQDMLLDDAGSSAAGSAGKGTDQASELGAEVVALRQWAEQQAEENGVGDRDDAPAHSQQAWDQVSMRANECLGAQNCPFGPQCLAERARERARDADIVVTNHAMLAIDAMNGGTLLPEHDVVVIDEAHEVADRFTGAASVDLWPGRLSTVARQGLTWLDDDLGADLLDQVDVLHEALEATRPGRITDPRSQLLIATTTLRGLTRQALSVMNPQDEDEKSDPDRVQAHAAMREIFEITDRVCALRTEDVVWVSESERGERSVHVAPLSVSGLLRQHVLTAATTILTSATLKIGGELGPAARDVGLSSEEYIADEAPEVMETQLGWRGLDVGSPFDYARQGIMFVGRSLPRPGRDQMPHEVLDALVQLVQAAGGRTLGLFASQRNAEAAAQYVREHLHDLTILRQGEGHLAELTRRFIAEPQTCLFGTMSLWQGVDVPGDTCRLVVIDKIPFPRPDDPLVLARSQAVEEAGGNGFMAISARRAALLLAQGAGRLIRRSDDRGVVAVLDPRLSTARYAGYLRKSMPQFWMTTDLSTTLAALRRLGQ</sequence>
<evidence type="ECO:0000313" key="7">
    <source>
        <dbReference type="EMBL" id="SNV35356.1"/>
    </source>
</evidence>
<dbReference type="Pfam" id="PF13307">
    <property type="entry name" value="Helicase_C_2"/>
    <property type="match status" value="1"/>
</dbReference>
<dbReference type="InterPro" id="IPR014001">
    <property type="entry name" value="Helicase_ATP-bd"/>
</dbReference>
<dbReference type="SMART" id="SM00487">
    <property type="entry name" value="DEXDc"/>
    <property type="match status" value="1"/>
</dbReference>
<dbReference type="GO" id="GO:0006139">
    <property type="term" value="P:nucleobase-containing compound metabolic process"/>
    <property type="evidence" value="ECO:0007669"/>
    <property type="project" value="InterPro"/>
</dbReference>
<evidence type="ECO:0000313" key="8">
    <source>
        <dbReference type="Proteomes" id="UP000215332"/>
    </source>
</evidence>
<feature type="domain" description="Helicase ATP-binding" evidence="6">
    <location>
        <begin position="12"/>
        <end position="313"/>
    </location>
</feature>
<organism evidence="7 8">
    <name type="scientific">Cutibacterium granulosum</name>
    <dbReference type="NCBI Taxonomy" id="33011"/>
    <lineage>
        <taxon>Bacteria</taxon>
        <taxon>Bacillati</taxon>
        <taxon>Actinomycetota</taxon>
        <taxon>Actinomycetes</taxon>
        <taxon>Propionibacteriales</taxon>
        <taxon>Propionibacteriaceae</taxon>
        <taxon>Cutibacterium</taxon>
    </lineage>
</organism>
<dbReference type="PANTHER" id="PTHR11472:SF34">
    <property type="entry name" value="REGULATOR OF TELOMERE ELONGATION HELICASE 1"/>
    <property type="match status" value="1"/>
</dbReference>
<name>A0A239WMG0_9ACTN</name>
<dbReference type="SMART" id="SM00491">
    <property type="entry name" value="HELICc2"/>
    <property type="match status" value="1"/>
</dbReference>
<comment type="similarity">
    <text evidence="4">Belongs to the helicase family. DinG subfamily.</text>
</comment>
<dbReference type="GO" id="GO:0016818">
    <property type="term" value="F:hydrolase activity, acting on acid anhydrides, in phosphorus-containing anhydrides"/>
    <property type="evidence" value="ECO:0007669"/>
    <property type="project" value="InterPro"/>
</dbReference>
<evidence type="ECO:0000256" key="5">
    <source>
        <dbReference type="SAM" id="MobiDB-lite"/>
    </source>
</evidence>
<keyword evidence="2 7" id="KW-0378">Hydrolase</keyword>
<dbReference type="SUPFAM" id="SSF52540">
    <property type="entry name" value="P-loop containing nucleoside triphosphate hydrolases"/>
    <property type="match status" value="1"/>
</dbReference>
<keyword evidence="7" id="KW-0347">Helicase</keyword>
<keyword evidence="3" id="KW-0067">ATP-binding</keyword>